<dbReference type="Proteomes" id="UP001597233">
    <property type="component" value="Unassembled WGS sequence"/>
</dbReference>
<evidence type="ECO:0000313" key="1">
    <source>
        <dbReference type="EMBL" id="MFD1888531.1"/>
    </source>
</evidence>
<proteinExistence type="predicted"/>
<reference evidence="2" key="1">
    <citation type="journal article" date="2019" name="Int. J. Syst. Evol. Microbiol.">
        <title>The Global Catalogue of Microorganisms (GCM) 10K type strain sequencing project: providing services to taxonomists for standard genome sequencing and annotation.</title>
        <authorList>
            <consortium name="The Broad Institute Genomics Platform"/>
            <consortium name="The Broad Institute Genome Sequencing Center for Infectious Disease"/>
            <person name="Wu L."/>
            <person name="Ma J."/>
        </authorList>
    </citation>
    <scope>NUCLEOTIDE SEQUENCE [LARGE SCALE GENOMIC DNA]</scope>
    <source>
        <strain evidence="2">CCUG 54950</strain>
    </source>
</reference>
<dbReference type="EMBL" id="JBHUEH010000032">
    <property type="protein sequence ID" value="MFD1888531.1"/>
    <property type="molecule type" value="Genomic_DNA"/>
</dbReference>
<evidence type="ECO:0000313" key="2">
    <source>
        <dbReference type="Proteomes" id="UP001597233"/>
    </source>
</evidence>
<gene>
    <name evidence="1" type="ORF">ACFSC9_23855</name>
</gene>
<organism evidence="1 2">
    <name type="scientific">Paenibacillus wenxiniae</name>
    <dbReference type="NCBI Taxonomy" id="1636843"/>
    <lineage>
        <taxon>Bacteria</taxon>
        <taxon>Bacillati</taxon>
        <taxon>Bacillota</taxon>
        <taxon>Bacilli</taxon>
        <taxon>Bacillales</taxon>
        <taxon>Paenibacillaceae</taxon>
        <taxon>Paenibacillus</taxon>
    </lineage>
</organism>
<sequence>MKKLILQIIVIAIIAVIAVTFVYRSSIQVTEGTYQIIGVNDKGIVIQLGNKEQTLRTTDDIVQLVKLDHYYELRFEKAPLQQPELDYIRLVSSNGNSHKS</sequence>
<name>A0ABW4RQC6_9BACL</name>
<keyword evidence="2" id="KW-1185">Reference proteome</keyword>
<accession>A0ABW4RQC6</accession>
<dbReference type="RefSeq" id="WP_347323242.1">
    <property type="nucleotide sequence ID" value="NZ_JBCGUH010000001.1"/>
</dbReference>
<protein>
    <submittedName>
        <fullName evidence="1">Uncharacterized protein</fullName>
    </submittedName>
</protein>
<comment type="caution">
    <text evidence="1">The sequence shown here is derived from an EMBL/GenBank/DDBJ whole genome shotgun (WGS) entry which is preliminary data.</text>
</comment>